<evidence type="ECO:0000313" key="10">
    <source>
        <dbReference type="Proteomes" id="UP000766486"/>
    </source>
</evidence>
<evidence type="ECO:0000256" key="5">
    <source>
        <dbReference type="ARBA" id="ARBA00023002"/>
    </source>
</evidence>
<dbReference type="InterPro" id="IPR036291">
    <property type="entry name" value="NAD(P)-bd_dom_sf"/>
</dbReference>
<comment type="cofactor">
    <cofactor evidence="1 6">
        <name>Zn(2+)</name>
        <dbReference type="ChEBI" id="CHEBI:29105"/>
    </cofactor>
</comment>
<sequence length="332" mass="36036">MPTFKVYKGSEDGYPKESTTTKPDELVGDSVLVKITASGICGTDLHHRQRDVVLGHEGVGVVEDVGPQVKYLKKGTRVAWGFVTGSCGHCSLCLQGEEVFCRERCIYGFQNVDQGSFASHAVWSEAFLHAIPDSITDEDAAPLQCGGATAFTALEGVKPTDTVAIMGVGGLGHLSIQFANKLGCRVVVLSGTSSKKEEALKLGAHKFISIADYKPEDFDDEWKFNRLLIATSVLPKWEILLPMLAPKAIVYALSVSFANLEMPYMPFILDGISVKGSLVATRAVHREMLQFAAFHGIKPVVETFPLTEEGMKEAMDKLDSGKIHFKAVLVAK</sequence>
<dbReference type="SUPFAM" id="SSF51735">
    <property type="entry name" value="NAD(P)-binding Rossmann-fold domains"/>
    <property type="match status" value="1"/>
</dbReference>
<evidence type="ECO:0000256" key="6">
    <source>
        <dbReference type="RuleBase" id="RU361277"/>
    </source>
</evidence>
<evidence type="ECO:0000256" key="2">
    <source>
        <dbReference type="ARBA" id="ARBA00008072"/>
    </source>
</evidence>
<evidence type="ECO:0000259" key="8">
    <source>
        <dbReference type="SMART" id="SM00829"/>
    </source>
</evidence>
<dbReference type="PROSITE" id="PS00059">
    <property type="entry name" value="ADH_ZINC"/>
    <property type="match status" value="1"/>
</dbReference>
<dbReference type="EMBL" id="CABFNS010000737">
    <property type="protein sequence ID" value="VUC25565.1"/>
    <property type="molecule type" value="Genomic_DNA"/>
</dbReference>
<dbReference type="Gene3D" id="3.90.180.10">
    <property type="entry name" value="Medium-chain alcohol dehydrogenases, catalytic domain"/>
    <property type="match status" value="1"/>
</dbReference>
<dbReference type="SMART" id="SM00829">
    <property type="entry name" value="PKS_ER"/>
    <property type="match status" value="1"/>
</dbReference>
<comment type="caution">
    <text evidence="9">The sequence shown here is derived from an EMBL/GenBank/DDBJ whole genome shotgun (WGS) entry which is preliminary data.</text>
</comment>
<evidence type="ECO:0000256" key="7">
    <source>
        <dbReference type="SAM" id="MobiDB-lite"/>
    </source>
</evidence>
<proteinExistence type="inferred from homology"/>
<keyword evidence="10" id="KW-1185">Reference proteome</keyword>
<dbReference type="CDD" id="cd05283">
    <property type="entry name" value="CAD1"/>
    <property type="match status" value="1"/>
</dbReference>
<gene>
    <name evidence="9" type="ORF">CLO192961_LOCUS172185</name>
</gene>
<evidence type="ECO:0000256" key="1">
    <source>
        <dbReference type="ARBA" id="ARBA00001947"/>
    </source>
</evidence>
<dbReference type="InterPro" id="IPR002328">
    <property type="entry name" value="ADH_Zn_CS"/>
</dbReference>
<dbReference type="SUPFAM" id="SSF50129">
    <property type="entry name" value="GroES-like"/>
    <property type="match status" value="1"/>
</dbReference>
<dbReference type="InterPro" id="IPR011032">
    <property type="entry name" value="GroES-like_sf"/>
</dbReference>
<keyword evidence="5" id="KW-0560">Oxidoreductase</keyword>
<dbReference type="PANTHER" id="PTHR42940:SF7">
    <property type="entry name" value="ALCOHOL DEHYDROGENASE-LIKE N-TERMINAL DOMAIN-CONTAINING PROTEIN"/>
    <property type="match status" value="1"/>
</dbReference>
<dbReference type="InterPro" id="IPR013149">
    <property type="entry name" value="ADH-like_C"/>
</dbReference>
<reference evidence="9 10" key="1">
    <citation type="submission" date="2019-06" db="EMBL/GenBank/DDBJ databases">
        <authorList>
            <person name="Broberg M."/>
        </authorList>
    </citation>
    <scope>NUCLEOTIDE SEQUENCE [LARGE SCALE GENOMIC DNA]</scope>
</reference>
<comment type="similarity">
    <text evidence="2 6">Belongs to the zinc-containing alcohol dehydrogenase family.</text>
</comment>
<dbReference type="InterPro" id="IPR013154">
    <property type="entry name" value="ADH-like_N"/>
</dbReference>
<protein>
    <recommendedName>
        <fullName evidence="8">Enoyl reductase (ER) domain-containing protein</fullName>
    </recommendedName>
</protein>
<dbReference type="Gene3D" id="3.40.50.720">
    <property type="entry name" value="NAD(P)-binding Rossmann-like Domain"/>
    <property type="match status" value="1"/>
</dbReference>
<evidence type="ECO:0000313" key="9">
    <source>
        <dbReference type="EMBL" id="VUC25565.1"/>
    </source>
</evidence>
<feature type="domain" description="Enoyl reductase (ER)" evidence="8">
    <location>
        <begin position="9"/>
        <end position="329"/>
    </location>
</feature>
<dbReference type="Proteomes" id="UP000766486">
    <property type="component" value="Unassembled WGS sequence"/>
</dbReference>
<name>A0ABY6U3H2_BIOOC</name>
<dbReference type="Pfam" id="PF08240">
    <property type="entry name" value="ADH_N"/>
    <property type="match status" value="1"/>
</dbReference>
<dbReference type="InterPro" id="IPR020843">
    <property type="entry name" value="ER"/>
</dbReference>
<feature type="region of interest" description="Disordered" evidence="7">
    <location>
        <begin position="1"/>
        <end position="21"/>
    </location>
</feature>
<dbReference type="InterPro" id="IPR047109">
    <property type="entry name" value="CAD-like"/>
</dbReference>
<keyword evidence="4 6" id="KW-0862">Zinc</keyword>
<dbReference type="Pfam" id="PF00107">
    <property type="entry name" value="ADH_zinc_N"/>
    <property type="match status" value="1"/>
</dbReference>
<organism evidence="9 10">
    <name type="scientific">Bionectria ochroleuca</name>
    <name type="common">Gliocladium roseum</name>
    <dbReference type="NCBI Taxonomy" id="29856"/>
    <lineage>
        <taxon>Eukaryota</taxon>
        <taxon>Fungi</taxon>
        <taxon>Dikarya</taxon>
        <taxon>Ascomycota</taxon>
        <taxon>Pezizomycotina</taxon>
        <taxon>Sordariomycetes</taxon>
        <taxon>Hypocreomycetidae</taxon>
        <taxon>Hypocreales</taxon>
        <taxon>Bionectriaceae</taxon>
        <taxon>Clonostachys</taxon>
    </lineage>
</organism>
<accession>A0ABY6U3H2</accession>
<evidence type="ECO:0000256" key="3">
    <source>
        <dbReference type="ARBA" id="ARBA00022723"/>
    </source>
</evidence>
<keyword evidence="3 6" id="KW-0479">Metal-binding</keyword>
<dbReference type="PANTHER" id="PTHR42940">
    <property type="entry name" value="ALCOHOL DEHYDROGENASE 1-RELATED"/>
    <property type="match status" value="1"/>
</dbReference>
<evidence type="ECO:0000256" key="4">
    <source>
        <dbReference type="ARBA" id="ARBA00022833"/>
    </source>
</evidence>